<gene>
    <name evidence="1" type="ORF">HYG86_09300</name>
</gene>
<dbReference type="KEGG" id="acae:HYG86_09300"/>
<protein>
    <submittedName>
        <fullName evidence="1">Uncharacterized protein</fullName>
    </submittedName>
</protein>
<name>A0A7G9W8E5_ALKCA</name>
<reference evidence="1 2" key="1">
    <citation type="submission" date="2020-07" db="EMBL/GenBank/DDBJ databases">
        <title>Alkalicella. sp. LB2 genome.</title>
        <authorList>
            <person name="Postec A."/>
            <person name="Quemeneur M."/>
        </authorList>
    </citation>
    <scope>NUCLEOTIDE SEQUENCE [LARGE SCALE GENOMIC DNA]</scope>
    <source>
        <strain evidence="1 2">LB2</strain>
    </source>
</reference>
<dbReference type="RefSeq" id="WP_213165321.1">
    <property type="nucleotide sequence ID" value="NZ_CP058559.1"/>
</dbReference>
<evidence type="ECO:0000313" key="1">
    <source>
        <dbReference type="EMBL" id="QNO14957.1"/>
    </source>
</evidence>
<organism evidence="1 2">
    <name type="scientific">Alkalicella caledoniensis</name>
    <dbReference type="NCBI Taxonomy" id="2731377"/>
    <lineage>
        <taxon>Bacteria</taxon>
        <taxon>Bacillati</taxon>
        <taxon>Bacillota</taxon>
        <taxon>Clostridia</taxon>
        <taxon>Eubacteriales</taxon>
        <taxon>Proteinivoracaceae</taxon>
        <taxon>Alkalicella</taxon>
    </lineage>
</organism>
<evidence type="ECO:0000313" key="2">
    <source>
        <dbReference type="Proteomes" id="UP000516160"/>
    </source>
</evidence>
<keyword evidence="2" id="KW-1185">Reference proteome</keyword>
<dbReference type="AlphaFoldDB" id="A0A7G9W8E5"/>
<dbReference type="EMBL" id="CP058559">
    <property type="protein sequence ID" value="QNO14957.1"/>
    <property type="molecule type" value="Genomic_DNA"/>
</dbReference>
<proteinExistence type="predicted"/>
<sequence length="145" mass="16705">MDERVIDLLLDIKKELQDIKGTLEPKEINVAVDGYLASGDFSDDLLNKINEKLSRGEMSLNQAREKLGLKSIDKELTDKTFTVLAQDNINQHMEFVKEIMVESGIIPSSRFGREVYKQFELNLKQNYEIREIETKLSNLINKISE</sequence>
<accession>A0A7G9W8E5</accession>
<dbReference type="Proteomes" id="UP000516160">
    <property type="component" value="Chromosome"/>
</dbReference>